<evidence type="ECO:0000256" key="13">
    <source>
        <dbReference type="RuleBase" id="RU000304"/>
    </source>
</evidence>
<evidence type="ECO:0000256" key="4">
    <source>
        <dbReference type="ARBA" id="ARBA00022527"/>
    </source>
</evidence>
<evidence type="ECO:0000313" key="16">
    <source>
        <dbReference type="RefSeq" id="XP_009774593.1"/>
    </source>
</evidence>
<dbReference type="GO" id="GO:0007165">
    <property type="term" value="P:signal transduction"/>
    <property type="evidence" value="ECO:0007669"/>
    <property type="project" value="InterPro"/>
</dbReference>
<evidence type="ECO:0000259" key="14">
    <source>
        <dbReference type="PROSITE" id="PS50011"/>
    </source>
</evidence>
<comment type="catalytic activity">
    <reaction evidence="11">
        <text>L-seryl-[protein] + ATP = O-phospho-L-seryl-[protein] + ADP + H(+)</text>
        <dbReference type="Rhea" id="RHEA:17989"/>
        <dbReference type="Rhea" id="RHEA-COMP:9863"/>
        <dbReference type="Rhea" id="RHEA-COMP:11604"/>
        <dbReference type="ChEBI" id="CHEBI:15378"/>
        <dbReference type="ChEBI" id="CHEBI:29999"/>
        <dbReference type="ChEBI" id="CHEBI:30616"/>
        <dbReference type="ChEBI" id="CHEBI:83421"/>
        <dbReference type="ChEBI" id="CHEBI:456216"/>
        <dbReference type="EC" id="2.7.11.1"/>
    </reaction>
</comment>
<dbReference type="InterPro" id="IPR011009">
    <property type="entry name" value="Kinase-like_dom_sf"/>
</dbReference>
<proteinExistence type="inferred from homology"/>
<dbReference type="InterPro" id="IPR000719">
    <property type="entry name" value="Prot_kinase_dom"/>
</dbReference>
<dbReference type="Pfam" id="PF03822">
    <property type="entry name" value="NAF"/>
    <property type="match status" value="1"/>
</dbReference>
<dbReference type="PROSITE" id="PS00108">
    <property type="entry name" value="PROTEIN_KINASE_ST"/>
    <property type="match status" value="1"/>
</dbReference>
<keyword evidence="6 12" id="KW-0547">Nucleotide-binding</keyword>
<dbReference type="PANTHER" id="PTHR43895">
    <property type="entry name" value="CALCIUM/CALMODULIN-DEPENDENT PROTEIN KINASE KINASE-RELATED"/>
    <property type="match status" value="1"/>
</dbReference>
<dbReference type="Proteomes" id="UP000189701">
    <property type="component" value="Unplaced"/>
</dbReference>
<comment type="cofactor">
    <cofactor evidence="1">
        <name>Mn(2+)</name>
        <dbReference type="ChEBI" id="CHEBI:29035"/>
    </cofactor>
</comment>
<organism evidence="15 16">
    <name type="scientific">Nicotiana sylvestris</name>
    <name type="common">Wood tobacco</name>
    <name type="synonym">South American tobacco</name>
    <dbReference type="NCBI Taxonomy" id="4096"/>
    <lineage>
        <taxon>Eukaryota</taxon>
        <taxon>Viridiplantae</taxon>
        <taxon>Streptophyta</taxon>
        <taxon>Embryophyta</taxon>
        <taxon>Tracheophyta</taxon>
        <taxon>Spermatophyta</taxon>
        <taxon>Magnoliopsida</taxon>
        <taxon>eudicotyledons</taxon>
        <taxon>Gunneridae</taxon>
        <taxon>Pentapetalae</taxon>
        <taxon>asterids</taxon>
        <taxon>lamiids</taxon>
        <taxon>Solanales</taxon>
        <taxon>Solanaceae</taxon>
        <taxon>Nicotianoideae</taxon>
        <taxon>Nicotianeae</taxon>
        <taxon>Nicotiana</taxon>
    </lineage>
</organism>
<evidence type="ECO:0000256" key="8">
    <source>
        <dbReference type="ARBA" id="ARBA00022840"/>
    </source>
</evidence>
<dbReference type="GO" id="GO:0005524">
    <property type="term" value="F:ATP binding"/>
    <property type="evidence" value="ECO:0007669"/>
    <property type="project" value="UniProtKB-UniRule"/>
</dbReference>
<comment type="similarity">
    <text evidence="2">Belongs to the protein kinase superfamily. CAMK Ser/Thr protein kinase family. SNF1 subfamily.</text>
</comment>
<evidence type="ECO:0000256" key="9">
    <source>
        <dbReference type="ARBA" id="ARBA00023211"/>
    </source>
</evidence>
<keyword evidence="7" id="KW-0418">Kinase</keyword>
<dbReference type="SUPFAM" id="SSF56112">
    <property type="entry name" value="Protein kinase-like (PK-like)"/>
    <property type="match status" value="1"/>
</dbReference>
<evidence type="ECO:0000256" key="5">
    <source>
        <dbReference type="ARBA" id="ARBA00022679"/>
    </source>
</evidence>
<evidence type="ECO:0000313" key="15">
    <source>
        <dbReference type="Proteomes" id="UP000189701"/>
    </source>
</evidence>
<evidence type="ECO:0000256" key="6">
    <source>
        <dbReference type="ARBA" id="ARBA00022741"/>
    </source>
</evidence>
<dbReference type="InterPro" id="IPR017441">
    <property type="entry name" value="Protein_kinase_ATP_BS"/>
</dbReference>
<reference evidence="16" key="2">
    <citation type="submission" date="2025-08" db="UniProtKB">
        <authorList>
            <consortium name="RefSeq"/>
        </authorList>
    </citation>
    <scope>IDENTIFICATION</scope>
    <source>
        <tissue evidence="16">Leaf</tissue>
    </source>
</reference>
<protein>
    <recommendedName>
        <fullName evidence="3">non-specific serine/threonine protein kinase</fullName>
        <ecNumber evidence="3">2.7.11.1</ecNumber>
    </recommendedName>
</protein>
<dbReference type="InterPro" id="IPR008271">
    <property type="entry name" value="Ser/Thr_kinase_AS"/>
</dbReference>
<reference evidence="15" key="1">
    <citation type="journal article" date="2013" name="Genome Biol.">
        <title>Reference genomes and transcriptomes of Nicotiana sylvestris and Nicotiana tomentosiformis.</title>
        <authorList>
            <person name="Sierro N."/>
            <person name="Battey J.N."/>
            <person name="Ouadi S."/>
            <person name="Bovet L."/>
            <person name="Goepfert S."/>
            <person name="Bakaher N."/>
            <person name="Peitsch M.C."/>
            <person name="Ivanov N.V."/>
        </authorList>
    </citation>
    <scope>NUCLEOTIDE SEQUENCE [LARGE SCALE GENOMIC DNA]</scope>
</reference>
<dbReference type="SMART" id="SM00220">
    <property type="entry name" value="S_TKc"/>
    <property type="match status" value="1"/>
</dbReference>
<dbReference type="CDD" id="cd12195">
    <property type="entry name" value="CIPK_C"/>
    <property type="match status" value="1"/>
</dbReference>
<dbReference type="GO" id="GO:0106310">
    <property type="term" value="F:protein serine kinase activity"/>
    <property type="evidence" value="ECO:0007669"/>
    <property type="project" value="RHEA"/>
</dbReference>
<accession>A0A1U7W7J8</accession>
<evidence type="ECO:0000256" key="1">
    <source>
        <dbReference type="ARBA" id="ARBA00001936"/>
    </source>
</evidence>
<dbReference type="Pfam" id="PF00069">
    <property type="entry name" value="Pkinase"/>
    <property type="match status" value="1"/>
</dbReference>
<evidence type="ECO:0000256" key="2">
    <source>
        <dbReference type="ARBA" id="ARBA00006234"/>
    </source>
</evidence>
<dbReference type="FunFam" id="1.10.510.10:FF:000653">
    <property type="entry name" value="Non-specific serine/threonine protein kinase"/>
    <property type="match status" value="1"/>
</dbReference>
<dbReference type="PROSITE" id="PS50011">
    <property type="entry name" value="PROTEIN_KINASE_DOM"/>
    <property type="match status" value="1"/>
</dbReference>
<evidence type="ECO:0000256" key="12">
    <source>
        <dbReference type="PROSITE-ProRule" id="PRU10141"/>
    </source>
</evidence>
<dbReference type="EC" id="2.7.11.1" evidence="3"/>
<dbReference type="PANTHER" id="PTHR43895:SF128">
    <property type="entry name" value="NON-SPECIFIC SERINE_THREONINE PROTEIN KINASE"/>
    <property type="match status" value="1"/>
</dbReference>
<evidence type="ECO:0000256" key="10">
    <source>
        <dbReference type="ARBA" id="ARBA00047899"/>
    </source>
</evidence>
<dbReference type="InterPro" id="IPR004041">
    <property type="entry name" value="NAF_dom"/>
</dbReference>
<dbReference type="GeneID" id="104224607"/>
<evidence type="ECO:0000256" key="11">
    <source>
        <dbReference type="ARBA" id="ARBA00048679"/>
    </source>
</evidence>
<keyword evidence="4 13" id="KW-0723">Serine/threonine-protein kinase</keyword>
<dbReference type="Gene3D" id="1.10.510.10">
    <property type="entry name" value="Transferase(Phosphotransferase) domain 1"/>
    <property type="match status" value="1"/>
</dbReference>
<comment type="catalytic activity">
    <reaction evidence="10">
        <text>L-threonyl-[protein] + ATP = O-phospho-L-threonyl-[protein] + ADP + H(+)</text>
        <dbReference type="Rhea" id="RHEA:46608"/>
        <dbReference type="Rhea" id="RHEA-COMP:11060"/>
        <dbReference type="Rhea" id="RHEA-COMP:11605"/>
        <dbReference type="ChEBI" id="CHEBI:15378"/>
        <dbReference type="ChEBI" id="CHEBI:30013"/>
        <dbReference type="ChEBI" id="CHEBI:30616"/>
        <dbReference type="ChEBI" id="CHEBI:61977"/>
        <dbReference type="ChEBI" id="CHEBI:456216"/>
        <dbReference type="EC" id="2.7.11.1"/>
    </reaction>
</comment>
<evidence type="ECO:0000256" key="7">
    <source>
        <dbReference type="ARBA" id="ARBA00022777"/>
    </source>
</evidence>
<dbReference type="KEGG" id="nsy:104224607"/>
<keyword evidence="5" id="KW-0808">Transferase</keyword>
<dbReference type="FunFam" id="3.30.200.20:FF:000096">
    <property type="entry name" value="Non-specific serine/threonine protein kinase"/>
    <property type="match status" value="1"/>
</dbReference>
<dbReference type="Gene3D" id="3.30.200.20">
    <property type="entry name" value="Phosphorylase Kinase, domain 1"/>
    <property type="match status" value="1"/>
</dbReference>
<sequence>MPEILHEESSSSSSAAAATAGDFKLNLFGKYEVGKLLGCGAFAKVYHARDIRTRQSVAIKTVSKQKILKGGFTAHVKREISIMRRLRHPHIVHLHEVLATKTKIYFVMEFAKGGELFAKVSKGRFSEDLSRRYFQQLISAVDYCHSRGVYHRDLKLENLLLDENWDLKVTDFGLSAVADQIRPDGFLHTLCGTPAYVAPEILEKKGYDGAKVDIWSCGIILFVLNAGYLPFSDSNLMAMYRKIYKGEFRCPKWTSHGLKLLLTRLLDTNPQTRISIEQIRNDPWFRKGFKEVKSQLDDEFQFKNSDTNQDGGRDKVDVERFVSMEPPERITRRIEEVAKSEGMRVTGKNGAAVRVEGQNGNFVLVAEINRLTEKLVIVEVKKREIGAGTERGIWKQKFKPQLSGFFYKHDGQISSS</sequence>
<feature type="domain" description="Protein kinase" evidence="14">
    <location>
        <begin position="31"/>
        <end position="285"/>
    </location>
</feature>
<dbReference type="RefSeq" id="XP_009774593.1">
    <property type="nucleotide sequence ID" value="XM_009776291.1"/>
</dbReference>
<dbReference type="PROSITE" id="PS00107">
    <property type="entry name" value="PROTEIN_KINASE_ATP"/>
    <property type="match status" value="1"/>
</dbReference>
<feature type="binding site" evidence="12">
    <location>
        <position position="60"/>
    </location>
    <ligand>
        <name>ATP</name>
        <dbReference type="ChEBI" id="CHEBI:30616"/>
    </ligand>
</feature>
<dbReference type="GO" id="GO:0004674">
    <property type="term" value="F:protein serine/threonine kinase activity"/>
    <property type="evidence" value="ECO:0007669"/>
    <property type="project" value="UniProtKB-KW"/>
</dbReference>
<dbReference type="Gene3D" id="3.30.310.80">
    <property type="entry name" value="Kinase associated domain 1, KA1"/>
    <property type="match status" value="1"/>
</dbReference>
<gene>
    <name evidence="16" type="primary">LOC104224607</name>
</gene>
<name>A0A1U7W7J8_NICSY</name>
<keyword evidence="9" id="KW-0464">Manganese</keyword>
<keyword evidence="8 12" id="KW-0067">ATP-binding</keyword>
<keyword evidence="15" id="KW-1185">Reference proteome</keyword>
<dbReference type="AlphaFoldDB" id="A0A1U7W7J8"/>
<evidence type="ECO:0000256" key="3">
    <source>
        <dbReference type="ARBA" id="ARBA00012513"/>
    </source>
</evidence>